<feature type="signal peptide" evidence="1">
    <location>
        <begin position="1"/>
        <end position="21"/>
    </location>
</feature>
<evidence type="ECO:0000256" key="1">
    <source>
        <dbReference type="SAM" id="SignalP"/>
    </source>
</evidence>
<dbReference type="Proteomes" id="UP000663828">
    <property type="component" value="Unassembled WGS sequence"/>
</dbReference>
<organism evidence="2 3">
    <name type="scientific">Adineta ricciae</name>
    <name type="common">Rotifer</name>
    <dbReference type="NCBI Taxonomy" id="249248"/>
    <lineage>
        <taxon>Eukaryota</taxon>
        <taxon>Metazoa</taxon>
        <taxon>Spiralia</taxon>
        <taxon>Gnathifera</taxon>
        <taxon>Rotifera</taxon>
        <taxon>Eurotatoria</taxon>
        <taxon>Bdelloidea</taxon>
        <taxon>Adinetida</taxon>
        <taxon>Adinetidae</taxon>
        <taxon>Adineta</taxon>
    </lineage>
</organism>
<proteinExistence type="predicted"/>
<name>A0A814BE11_ADIRI</name>
<evidence type="ECO:0000313" key="3">
    <source>
        <dbReference type="Proteomes" id="UP000663828"/>
    </source>
</evidence>
<accession>A0A814BE11</accession>
<evidence type="ECO:0000313" key="2">
    <source>
        <dbReference type="EMBL" id="CAF0927149.1"/>
    </source>
</evidence>
<reference evidence="2" key="1">
    <citation type="submission" date="2021-02" db="EMBL/GenBank/DDBJ databases">
        <authorList>
            <person name="Nowell W R."/>
        </authorList>
    </citation>
    <scope>NUCLEOTIDE SEQUENCE</scope>
</reference>
<feature type="chain" id="PRO_5032531498" evidence="1">
    <location>
        <begin position="22"/>
        <end position="91"/>
    </location>
</feature>
<dbReference type="AlphaFoldDB" id="A0A814BE11"/>
<sequence>MARWISLCFILLLFLFTNLTAMILVDQRIPYKRHIGSAREKLFRAKQLPTNTDNLFQRPKQSLPSPEFLRSRWLELYNERNKVAEPIIVVS</sequence>
<keyword evidence="3" id="KW-1185">Reference proteome</keyword>
<protein>
    <submittedName>
        <fullName evidence="2">Uncharacterized protein</fullName>
    </submittedName>
</protein>
<keyword evidence="1" id="KW-0732">Signal</keyword>
<dbReference type="EMBL" id="CAJNOR010000481">
    <property type="protein sequence ID" value="CAF0927149.1"/>
    <property type="molecule type" value="Genomic_DNA"/>
</dbReference>
<gene>
    <name evidence="2" type="ORF">XAT740_LOCUS9368</name>
</gene>
<comment type="caution">
    <text evidence="2">The sequence shown here is derived from an EMBL/GenBank/DDBJ whole genome shotgun (WGS) entry which is preliminary data.</text>
</comment>